<organism evidence="2 3">
    <name type="scientific">Polyangium spumosum</name>
    <dbReference type="NCBI Taxonomy" id="889282"/>
    <lineage>
        <taxon>Bacteria</taxon>
        <taxon>Pseudomonadati</taxon>
        <taxon>Myxococcota</taxon>
        <taxon>Polyangia</taxon>
        <taxon>Polyangiales</taxon>
        <taxon>Polyangiaceae</taxon>
        <taxon>Polyangium</taxon>
    </lineage>
</organism>
<dbReference type="EMBL" id="WJIE01000012">
    <property type="protein sequence ID" value="MRG96564.1"/>
    <property type="molecule type" value="Genomic_DNA"/>
</dbReference>
<sequence>MADDHIDYGECGEYAAHFATEAQRLVGLSQLVNVQALIDEVMSVAGSVAAELAKQTQKKAVVRGDGANVADAAEEGRQELARFFKYLGTLDDDVVRDVNAFFPGGRQGDLKKLKPADVQKKIASVLTGFDAPTNTALPEGTKWKNKLTQAEHSLKIAIGQKTSAVGTKIVHTAELAAARKAFLKTYINVAKPLVRGLLARLGREDEFSLYFRDETVQESKPRKKAPPAEAPAEG</sequence>
<evidence type="ECO:0000313" key="3">
    <source>
        <dbReference type="Proteomes" id="UP000440224"/>
    </source>
</evidence>
<dbReference type="AlphaFoldDB" id="A0A6N7Q2Q9"/>
<accession>A0A6N7Q2Q9</accession>
<protein>
    <submittedName>
        <fullName evidence="2">Uncharacterized protein</fullName>
    </submittedName>
</protein>
<evidence type="ECO:0000313" key="2">
    <source>
        <dbReference type="EMBL" id="MRG96564.1"/>
    </source>
</evidence>
<feature type="region of interest" description="Disordered" evidence="1">
    <location>
        <begin position="214"/>
        <end position="234"/>
    </location>
</feature>
<dbReference type="OrthoDB" id="5510690at2"/>
<gene>
    <name evidence="2" type="ORF">GF068_32260</name>
</gene>
<comment type="caution">
    <text evidence="2">The sequence shown here is derived from an EMBL/GenBank/DDBJ whole genome shotgun (WGS) entry which is preliminary data.</text>
</comment>
<keyword evidence="3" id="KW-1185">Reference proteome</keyword>
<proteinExistence type="predicted"/>
<reference evidence="2 3" key="1">
    <citation type="submission" date="2019-10" db="EMBL/GenBank/DDBJ databases">
        <title>A soil myxobacterium in the family Polyangiaceae.</title>
        <authorList>
            <person name="Li Y."/>
            <person name="Wang J."/>
        </authorList>
    </citation>
    <scope>NUCLEOTIDE SEQUENCE [LARGE SCALE GENOMIC DNA]</scope>
    <source>
        <strain evidence="2 3">DSM 14734</strain>
    </source>
</reference>
<name>A0A6N7Q2Q9_9BACT</name>
<dbReference type="Proteomes" id="UP000440224">
    <property type="component" value="Unassembled WGS sequence"/>
</dbReference>
<dbReference type="RefSeq" id="WP_153823370.1">
    <property type="nucleotide sequence ID" value="NZ_WJIE01000012.1"/>
</dbReference>
<evidence type="ECO:0000256" key="1">
    <source>
        <dbReference type="SAM" id="MobiDB-lite"/>
    </source>
</evidence>